<dbReference type="PANTHER" id="PTHR47053:SF1">
    <property type="entry name" value="MUREIN DD-ENDOPEPTIDASE MEPH-RELATED"/>
    <property type="match status" value="1"/>
</dbReference>
<dbReference type="GO" id="GO:0006508">
    <property type="term" value="P:proteolysis"/>
    <property type="evidence" value="ECO:0007669"/>
    <property type="project" value="UniProtKB-KW"/>
</dbReference>
<evidence type="ECO:0000256" key="5">
    <source>
        <dbReference type="SAM" id="Coils"/>
    </source>
</evidence>
<dbReference type="InterPro" id="IPR003646">
    <property type="entry name" value="SH3-like_bac-type"/>
</dbReference>
<keyword evidence="4" id="KW-0788">Thiol protease</keyword>
<dbReference type="PROSITE" id="PS51935">
    <property type="entry name" value="NLPC_P60"/>
    <property type="match status" value="1"/>
</dbReference>
<feature type="domain" description="NlpC/P60" evidence="8">
    <location>
        <begin position="260"/>
        <end position="379"/>
    </location>
</feature>
<feature type="chain" id="PRO_5011699748" evidence="6">
    <location>
        <begin position="26"/>
        <end position="379"/>
    </location>
</feature>
<evidence type="ECO:0000256" key="2">
    <source>
        <dbReference type="ARBA" id="ARBA00022670"/>
    </source>
</evidence>
<feature type="signal peptide" evidence="6">
    <location>
        <begin position="1"/>
        <end position="25"/>
    </location>
</feature>
<keyword evidence="6" id="KW-0732">Signal</keyword>
<gene>
    <name evidence="9" type="ORF">SAMN05661086_02031</name>
</gene>
<dbReference type="Pfam" id="PF08239">
    <property type="entry name" value="SH3_3"/>
    <property type="match status" value="2"/>
</dbReference>
<dbReference type="PANTHER" id="PTHR47053">
    <property type="entry name" value="MUREIN DD-ENDOPEPTIDASE MEPH-RELATED"/>
    <property type="match status" value="1"/>
</dbReference>
<dbReference type="Gene3D" id="3.90.1720.10">
    <property type="entry name" value="endopeptidase domain like (from Nostoc punctiforme)"/>
    <property type="match status" value="1"/>
</dbReference>
<dbReference type="RefSeq" id="WP_177214672.1">
    <property type="nucleotide sequence ID" value="NZ_FOYZ01000007.1"/>
</dbReference>
<evidence type="ECO:0000256" key="6">
    <source>
        <dbReference type="SAM" id="SignalP"/>
    </source>
</evidence>
<protein>
    <submittedName>
        <fullName evidence="9">Cell wall-associated hydrolase, NlpC family</fullName>
    </submittedName>
</protein>
<dbReference type="AlphaFoldDB" id="A0A1I6JWW0"/>
<dbReference type="SMART" id="SM00287">
    <property type="entry name" value="SH3b"/>
    <property type="match status" value="2"/>
</dbReference>
<dbReference type="InterPro" id="IPR000064">
    <property type="entry name" value="NLP_P60_dom"/>
</dbReference>
<dbReference type="Gene3D" id="2.30.30.40">
    <property type="entry name" value="SH3 Domains"/>
    <property type="match status" value="2"/>
</dbReference>
<evidence type="ECO:0000259" key="8">
    <source>
        <dbReference type="PROSITE" id="PS51935"/>
    </source>
</evidence>
<evidence type="ECO:0000313" key="9">
    <source>
        <dbReference type="EMBL" id="SFR83475.1"/>
    </source>
</evidence>
<proteinExistence type="inferred from homology"/>
<dbReference type="SUPFAM" id="SSF54001">
    <property type="entry name" value="Cysteine proteinases"/>
    <property type="match status" value="1"/>
</dbReference>
<feature type="domain" description="SH3b" evidence="7">
    <location>
        <begin position="143"/>
        <end position="205"/>
    </location>
</feature>
<evidence type="ECO:0000256" key="1">
    <source>
        <dbReference type="ARBA" id="ARBA00007074"/>
    </source>
</evidence>
<dbReference type="EMBL" id="FOYZ01000007">
    <property type="protein sequence ID" value="SFR83475.1"/>
    <property type="molecule type" value="Genomic_DNA"/>
</dbReference>
<feature type="coiled-coil region" evidence="5">
    <location>
        <begin position="211"/>
        <end position="241"/>
    </location>
</feature>
<reference evidence="9 10" key="1">
    <citation type="submission" date="2016-10" db="EMBL/GenBank/DDBJ databases">
        <authorList>
            <person name="de Groot N.N."/>
        </authorList>
    </citation>
    <scope>NUCLEOTIDE SEQUENCE [LARGE SCALE GENOMIC DNA]</scope>
    <source>
        <strain evidence="9 10">743A</strain>
    </source>
</reference>
<dbReference type="Proteomes" id="UP000199659">
    <property type="component" value="Unassembled WGS sequence"/>
</dbReference>
<dbReference type="PROSITE" id="PS51781">
    <property type="entry name" value="SH3B"/>
    <property type="match status" value="2"/>
</dbReference>
<evidence type="ECO:0000256" key="3">
    <source>
        <dbReference type="ARBA" id="ARBA00022801"/>
    </source>
</evidence>
<dbReference type="GO" id="GO:0008234">
    <property type="term" value="F:cysteine-type peptidase activity"/>
    <property type="evidence" value="ECO:0007669"/>
    <property type="project" value="UniProtKB-KW"/>
</dbReference>
<sequence length="379" mass="41508">MKRKNILKIVFCLATPFFINITASASITSFTNTTITSNEGLPINVMSAEAFSQTVVDLTDSFVQISPYANLAVSIAADYVNIRKEPDMEGEIVGKLYEGCAATVELVDDGWVKITSGDVKGYIAKEYLAIGQEAEPLLDEYATKIATVNTQTLKVREKADESSKCLTLVPEGTVYHVLEEKENWVKIEAEGQKGYVAKEYVLLTYEFEYAISIEEEQARIAEEQAAKLAEQQAQLGEQETDVIQTEGGTAIKQTYGEAYSSVGSDIAAYAMQFVGNPYVWGGTSLTNGADCSGFIQSIYRNFGYTIPRTSRQQVYAGSGVSVSQLQAGDLLFYTRNGTVNHVAMYIGGGKVVHASNPEDGIKISNYNYRTIYAVRRIIG</sequence>
<evidence type="ECO:0000256" key="4">
    <source>
        <dbReference type="ARBA" id="ARBA00022807"/>
    </source>
</evidence>
<evidence type="ECO:0000259" key="7">
    <source>
        <dbReference type="PROSITE" id="PS51781"/>
    </source>
</evidence>
<dbReference type="InterPro" id="IPR038765">
    <property type="entry name" value="Papain-like_cys_pep_sf"/>
</dbReference>
<keyword evidence="5" id="KW-0175">Coiled coil</keyword>
<accession>A0A1I6JWW0</accession>
<dbReference type="InterPro" id="IPR051202">
    <property type="entry name" value="Peptidase_C40"/>
</dbReference>
<evidence type="ECO:0000313" key="10">
    <source>
        <dbReference type="Proteomes" id="UP000199659"/>
    </source>
</evidence>
<keyword evidence="3 9" id="KW-0378">Hydrolase</keyword>
<dbReference type="STRING" id="37658.SAMN05661086_02031"/>
<feature type="domain" description="SH3b" evidence="7">
    <location>
        <begin position="69"/>
        <end position="132"/>
    </location>
</feature>
<keyword evidence="2" id="KW-0645">Protease</keyword>
<organism evidence="9 10">
    <name type="scientific">Anaeromicropila populeti</name>
    <dbReference type="NCBI Taxonomy" id="37658"/>
    <lineage>
        <taxon>Bacteria</taxon>
        <taxon>Bacillati</taxon>
        <taxon>Bacillota</taxon>
        <taxon>Clostridia</taxon>
        <taxon>Lachnospirales</taxon>
        <taxon>Lachnospiraceae</taxon>
        <taxon>Anaeromicropila</taxon>
    </lineage>
</organism>
<name>A0A1I6JWW0_9FIRM</name>
<dbReference type="Pfam" id="PF00877">
    <property type="entry name" value="NLPC_P60"/>
    <property type="match status" value="1"/>
</dbReference>
<comment type="similarity">
    <text evidence="1">Belongs to the peptidase C40 family.</text>
</comment>
<keyword evidence="10" id="KW-1185">Reference proteome</keyword>